<comment type="similarity">
    <text evidence="2">Belongs to the binding-protein-dependent transport system permease family. FecCD subfamily.</text>
</comment>
<evidence type="ECO:0000256" key="3">
    <source>
        <dbReference type="ARBA" id="ARBA00022448"/>
    </source>
</evidence>
<dbReference type="PANTHER" id="PTHR30472:SF1">
    <property type="entry name" value="FE(3+) DICITRATE TRANSPORT SYSTEM PERMEASE PROTEIN FECC-RELATED"/>
    <property type="match status" value="1"/>
</dbReference>
<proteinExistence type="inferred from homology"/>
<dbReference type="EMBL" id="FOZX01000002">
    <property type="protein sequence ID" value="SFS57088.1"/>
    <property type="molecule type" value="Genomic_DNA"/>
</dbReference>
<keyword evidence="11" id="KW-1185">Reference proteome</keyword>
<evidence type="ECO:0000256" key="2">
    <source>
        <dbReference type="ARBA" id="ARBA00007935"/>
    </source>
</evidence>
<dbReference type="SUPFAM" id="SSF81345">
    <property type="entry name" value="ABC transporter involved in vitamin B12 uptake, BtuC"/>
    <property type="match status" value="1"/>
</dbReference>
<keyword evidence="3" id="KW-0813">Transport</keyword>
<feature type="transmembrane region" description="Helical" evidence="9">
    <location>
        <begin position="271"/>
        <end position="296"/>
    </location>
</feature>
<keyword evidence="4" id="KW-1003">Cell membrane</keyword>
<evidence type="ECO:0000313" key="10">
    <source>
        <dbReference type="EMBL" id="SFS57088.1"/>
    </source>
</evidence>
<dbReference type="InterPro" id="IPR037294">
    <property type="entry name" value="ABC_BtuC-like"/>
</dbReference>
<comment type="subcellular location">
    <subcellularLocation>
        <location evidence="1">Cell membrane</location>
        <topology evidence="1">Multi-pass membrane protein</topology>
    </subcellularLocation>
</comment>
<dbReference type="Proteomes" id="UP000198852">
    <property type="component" value="Unassembled WGS sequence"/>
</dbReference>
<reference evidence="11" key="1">
    <citation type="submission" date="2016-10" db="EMBL/GenBank/DDBJ databases">
        <authorList>
            <person name="Varghese N."/>
            <person name="Submissions S."/>
        </authorList>
    </citation>
    <scope>NUCLEOTIDE SEQUENCE [LARGE SCALE GENOMIC DNA]</scope>
    <source>
        <strain evidence="11">DSM 44771</strain>
    </source>
</reference>
<evidence type="ECO:0000256" key="6">
    <source>
        <dbReference type="ARBA" id="ARBA00022989"/>
    </source>
</evidence>
<dbReference type="GO" id="GO:0005886">
    <property type="term" value="C:plasma membrane"/>
    <property type="evidence" value="ECO:0007669"/>
    <property type="project" value="UniProtKB-SubCell"/>
</dbReference>
<accession>A0A1I6QXW4</accession>
<feature type="transmembrane region" description="Helical" evidence="9">
    <location>
        <begin position="308"/>
        <end position="329"/>
    </location>
</feature>
<dbReference type="GO" id="GO:0022857">
    <property type="term" value="F:transmembrane transporter activity"/>
    <property type="evidence" value="ECO:0007669"/>
    <property type="project" value="InterPro"/>
</dbReference>
<evidence type="ECO:0000256" key="5">
    <source>
        <dbReference type="ARBA" id="ARBA00022692"/>
    </source>
</evidence>
<dbReference type="AlphaFoldDB" id="A0A1I6QXW4"/>
<dbReference type="Pfam" id="PF01032">
    <property type="entry name" value="FecCD"/>
    <property type="match status" value="1"/>
</dbReference>
<dbReference type="InterPro" id="IPR000522">
    <property type="entry name" value="ABC_transptr_permease_BtuC"/>
</dbReference>
<dbReference type="PANTHER" id="PTHR30472">
    <property type="entry name" value="FERRIC ENTEROBACTIN TRANSPORT SYSTEM PERMEASE PROTEIN"/>
    <property type="match status" value="1"/>
</dbReference>
<feature type="transmembrane region" description="Helical" evidence="9">
    <location>
        <begin position="123"/>
        <end position="144"/>
    </location>
</feature>
<dbReference type="GO" id="GO:0033214">
    <property type="term" value="P:siderophore-iron import into cell"/>
    <property type="evidence" value="ECO:0007669"/>
    <property type="project" value="TreeGrafter"/>
</dbReference>
<evidence type="ECO:0000256" key="7">
    <source>
        <dbReference type="ARBA" id="ARBA00023136"/>
    </source>
</evidence>
<keyword evidence="7 9" id="KW-0472">Membrane</keyword>
<evidence type="ECO:0000256" key="4">
    <source>
        <dbReference type="ARBA" id="ARBA00022475"/>
    </source>
</evidence>
<protein>
    <submittedName>
        <fullName evidence="10">Iron complex transport system permease protein</fullName>
    </submittedName>
</protein>
<keyword evidence="6 9" id="KW-1133">Transmembrane helix</keyword>
<name>A0A1I6QXW4_9PSEU</name>
<dbReference type="Gene3D" id="1.10.3470.10">
    <property type="entry name" value="ABC transporter involved in vitamin B12 uptake, BtuC"/>
    <property type="match status" value="1"/>
</dbReference>
<dbReference type="FunFam" id="1.10.3470.10:FF:000001">
    <property type="entry name" value="Vitamin B12 ABC transporter permease BtuC"/>
    <property type="match status" value="1"/>
</dbReference>
<dbReference type="CDD" id="cd06550">
    <property type="entry name" value="TM_ABC_iron-siderophores_like"/>
    <property type="match status" value="1"/>
</dbReference>
<gene>
    <name evidence="10" type="ORF">SAMN05660874_02042</name>
</gene>
<feature type="region of interest" description="Disordered" evidence="8">
    <location>
        <begin position="1"/>
        <end position="33"/>
    </location>
</feature>
<evidence type="ECO:0000256" key="9">
    <source>
        <dbReference type="SAM" id="Phobius"/>
    </source>
</evidence>
<evidence type="ECO:0000256" key="8">
    <source>
        <dbReference type="SAM" id="MobiDB-lite"/>
    </source>
</evidence>
<feature type="transmembrane region" description="Helical" evidence="9">
    <location>
        <begin position="341"/>
        <end position="358"/>
    </location>
</feature>
<keyword evidence="5 9" id="KW-0812">Transmembrane</keyword>
<feature type="transmembrane region" description="Helical" evidence="9">
    <location>
        <begin position="150"/>
        <end position="169"/>
    </location>
</feature>
<dbReference type="STRING" id="95161.SAMN05660874_02042"/>
<feature type="transmembrane region" description="Helical" evidence="9">
    <location>
        <begin position="229"/>
        <end position="250"/>
    </location>
</feature>
<organism evidence="10 11">
    <name type="scientific">Saccharopolyspora flava</name>
    <dbReference type="NCBI Taxonomy" id="95161"/>
    <lineage>
        <taxon>Bacteria</taxon>
        <taxon>Bacillati</taxon>
        <taxon>Actinomycetota</taxon>
        <taxon>Actinomycetes</taxon>
        <taxon>Pseudonocardiales</taxon>
        <taxon>Pseudonocardiaceae</taxon>
        <taxon>Saccharopolyspora</taxon>
    </lineage>
</organism>
<feature type="transmembrane region" description="Helical" evidence="9">
    <location>
        <begin position="181"/>
        <end position="201"/>
    </location>
</feature>
<evidence type="ECO:0000256" key="1">
    <source>
        <dbReference type="ARBA" id="ARBA00004651"/>
    </source>
</evidence>
<evidence type="ECO:0000313" key="11">
    <source>
        <dbReference type="Proteomes" id="UP000198852"/>
    </source>
</evidence>
<feature type="transmembrane region" description="Helical" evidence="9">
    <location>
        <begin position="40"/>
        <end position="62"/>
    </location>
</feature>
<sequence>MNTEGEWDVARTEALAEPPTSETASAAPSERLQRRRSRRLTGLGILLLVLVVSAVLSVAIGAKTIPLADVWNGLVAPGGGENDLIIQELRIPRTIAGVLAGAALGLAGALMQGHTRNPLADPGILGITQGAGLGVVLAVYTFGISTLFGFIWFGFAGSLIGAVAVFGIGSMGRGGPTPVTLALAGTAISSLLHAITSALVLTDQQTMDTYRFWKVGSIAITDASVLPQVAPFLVVGLVLGLANASSLNALSLGDDVASSLGHRVAWARRAGIAAVSVLVGAAVAICGPIGFVGLVVPHVARYFTGADYRWLLPFAALLGASLVLLTDVLGRIVARPAEVQVGVMLAMVGAPFFIALVRRRKLVRL</sequence>